<keyword evidence="2" id="KW-1185">Reference proteome</keyword>
<accession>A0A6P1W1T6</accession>
<dbReference type="EMBL" id="CP045997">
    <property type="protein sequence ID" value="QHV98272.1"/>
    <property type="molecule type" value="Genomic_DNA"/>
</dbReference>
<evidence type="ECO:0000313" key="1">
    <source>
        <dbReference type="EMBL" id="QHV98272.1"/>
    </source>
</evidence>
<dbReference type="AlphaFoldDB" id="A0A6P1W1T6"/>
<proteinExistence type="predicted"/>
<dbReference type="KEGG" id="senf:GJR95_26175"/>
<reference evidence="1 2" key="1">
    <citation type="submission" date="2019-11" db="EMBL/GenBank/DDBJ databases">
        <title>Spirosoma endbachense sp. nov., isolated from a natural salt meadow.</title>
        <authorList>
            <person name="Rojas J."/>
            <person name="Ambika Manirajan B."/>
            <person name="Ratering S."/>
            <person name="Suarez C."/>
            <person name="Geissler-Plaum R."/>
            <person name="Schnell S."/>
        </authorList>
    </citation>
    <scope>NUCLEOTIDE SEQUENCE [LARGE SCALE GENOMIC DNA]</scope>
    <source>
        <strain evidence="1 2">I-24</strain>
    </source>
</reference>
<dbReference type="Proteomes" id="UP000464577">
    <property type="component" value="Chromosome"/>
</dbReference>
<sequence length="88" mass="9856">MKSYILKLLLCILTLLPTLIYGQQKTSPNPVKSVKGLPEGTDSILVEYATLMKIARKYGLENNWSFTPTAGNPRGKSPKRIFLKMSLE</sequence>
<organism evidence="1 2">
    <name type="scientific">Spirosoma endbachense</name>
    <dbReference type="NCBI Taxonomy" id="2666025"/>
    <lineage>
        <taxon>Bacteria</taxon>
        <taxon>Pseudomonadati</taxon>
        <taxon>Bacteroidota</taxon>
        <taxon>Cytophagia</taxon>
        <taxon>Cytophagales</taxon>
        <taxon>Cytophagaceae</taxon>
        <taxon>Spirosoma</taxon>
    </lineage>
</organism>
<gene>
    <name evidence="1" type="ORF">GJR95_26175</name>
</gene>
<dbReference type="RefSeq" id="WP_162388685.1">
    <property type="nucleotide sequence ID" value="NZ_CP045997.1"/>
</dbReference>
<name>A0A6P1W1T6_9BACT</name>
<protein>
    <submittedName>
        <fullName evidence="1">Uncharacterized protein</fullName>
    </submittedName>
</protein>
<evidence type="ECO:0000313" key="2">
    <source>
        <dbReference type="Proteomes" id="UP000464577"/>
    </source>
</evidence>